<dbReference type="GO" id="GO:0045437">
    <property type="term" value="F:uridine nucleosidase activity"/>
    <property type="evidence" value="ECO:0007669"/>
    <property type="project" value="UniProtKB-ARBA"/>
</dbReference>
<dbReference type="InterPro" id="IPR015910">
    <property type="entry name" value="I/U_nuclsd_hydro_CS"/>
</dbReference>
<evidence type="ECO:0000256" key="2">
    <source>
        <dbReference type="ARBA" id="ARBA00023295"/>
    </source>
</evidence>
<evidence type="ECO:0000313" key="5">
    <source>
        <dbReference type="Proteomes" id="UP000630353"/>
    </source>
</evidence>
<dbReference type="AlphaFoldDB" id="A0A918XRM8"/>
<comment type="caution">
    <text evidence="4">The sequence shown here is derived from an EMBL/GenBank/DDBJ whole genome shotgun (WGS) entry which is preliminary data.</text>
</comment>
<dbReference type="EMBL" id="BMZS01000004">
    <property type="protein sequence ID" value="GHD49822.1"/>
    <property type="molecule type" value="Genomic_DNA"/>
</dbReference>
<dbReference type="PANTHER" id="PTHR12304">
    <property type="entry name" value="INOSINE-URIDINE PREFERRING NUCLEOSIDE HYDROLASE"/>
    <property type="match status" value="1"/>
</dbReference>
<proteinExistence type="predicted"/>
<dbReference type="InterPro" id="IPR036452">
    <property type="entry name" value="Ribo_hydro-like"/>
</dbReference>
<dbReference type="PANTHER" id="PTHR12304:SF4">
    <property type="entry name" value="URIDINE NUCLEOSIDASE"/>
    <property type="match status" value="1"/>
</dbReference>
<gene>
    <name evidence="4" type="ORF">GCM10017083_22620</name>
</gene>
<dbReference type="Pfam" id="PF01156">
    <property type="entry name" value="IU_nuc_hydro"/>
    <property type="match status" value="1"/>
</dbReference>
<reference evidence="4" key="2">
    <citation type="submission" date="2020-09" db="EMBL/GenBank/DDBJ databases">
        <authorList>
            <person name="Sun Q."/>
            <person name="Kim S."/>
        </authorList>
    </citation>
    <scope>NUCLEOTIDE SEQUENCE</scope>
    <source>
        <strain evidence="4">KCTC 42651</strain>
    </source>
</reference>
<evidence type="ECO:0000313" key="4">
    <source>
        <dbReference type="EMBL" id="GHD49822.1"/>
    </source>
</evidence>
<accession>A0A918XRM8</accession>
<dbReference type="GO" id="GO:0005829">
    <property type="term" value="C:cytosol"/>
    <property type="evidence" value="ECO:0007669"/>
    <property type="project" value="TreeGrafter"/>
</dbReference>
<dbReference type="RefSeq" id="WP_189989427.1">
    <property type="nucleotide sequence ID" value="NZ_BMZS01000004.1"/>
</dbReference>
<keyword evidence="2" id="KW-0326">Glycosidase</keyword>
<feature type="domain" description="Inosine/uridine-preferring nucleoside hydrolase" evidence="3">
    <location>
        <begin position="12"/>
        <end position="302"/>
    </location>
</feature>
<sequence>MSDQSPLAPRPLLIDCDPGIDDAIALLLAFSVPEALEVTGVSTVAGNVSLASTSRNAMRVRGLAGRPEVPVFAGCPRPMLAQPVFADHVHGVDGLGGVALPGEAGGLAARHGVDAIVEQAADRPGLAVAAVGPLTNLAVALVKRPEVASRIDTLVVMGGGLERGNVTPAAEFNVFFDPEAARTVVESGLRPVLVPLDATHRAPVTFAMIDELAASGEGVAPEAAALLRSYHANVGTDRPGAYVHDAMALAVLVWPELFERRPARLSVVTDAGAERGRTVADFASGEPNAEVVVDLDAGRFLERLFERLRSYPRPAPAAGTIPA</sequence>
<dbReference type="InterPro" id="IPR023186">
    <property type="entry name" value="IUNH"/>
</dbReference>
<dbReference type="GO" id="GO:0008477">
    <property type="term" value="F:purine nucleosidase activity"/>
    <property type="evidence" value="ECO:0007669"/>
    <property type="project" value="TreeGrafter"/>
</dbReference>
<evidence type="ECO:0000259" key="3">
    <source>
        <dbReference type="Pfam" id="PF01156"/>
    </source>
</evidence>
<keyword evidence="1 4" id="KW-0378">Hydrolase</keyword>
<dbReference type="GO" id="GO:0006152">
    <property type="term" value="P:purine nucleoside catabolic process"/>
    <property type="evidence" value="ECO:0007669"/>
    <property type="project" value="TreeGrafter"/>
</dbReference>
<dbReference type="PROSITE" id="PS01247">
    <property type="entry name" value="IUNH"/>
    <property type="match status" value="1"/>
</dbReference>
<protein>
    <submittedName>
        <fullName evidence="4">Nucleoside hydrolase</fullName>
    </submittedName>
</protein>
<organism evidence="4 5">
    <name type="scientific">Thalassobaculum fulvum</name>
    <dbReference type="NCBI Taxonomy" id="1633335"/>
    <lineage>
        <taxon>Bacteria</taxon>
        <taxon>Pseudomonadati</taxon>
        <taxon>Pseudomonadota</taxon>
        <taxon>Alphaproteobacteria</taxon>
        <taxon>Rhodospirillales</taxon>
        <taxon>Thalassobaculaceae</taxon>
        <taxon>Thalassobaculum</taxon>
    </lineage>
</organism>
<evidence type="ECO:0000256" key="1">
    <source>
        <dbReference type="ARBA" id="ARBA00022801"/>
    </source>
</evidence>
<dbReference type="Proteomes" id="UP000630353">
    <property type="component" value="Unassembled WGS sequence"/>
</dbReference>
<dbReference type="Gene3D" id="3.90.245.10">
    <property type="entry name" value="Ribonucleoside hydrolase-like"/>
    <property type="match status" value="1"/>
</dbReference>
<dbReference type="SUPFAM" id="SSF53590">
    <property type="entry name" value="Nucleoside hydrolase"/>
    <property type="match status" value="1"/>
</dbReference>
<reference evidence="4" key="1">
    <citation type="journal article" date="2014" name="Int. J. Syst. Evol. Microbiol.">
        <title>Complete genome sequence of Corynebacterium casei LMG S-19264T (=DSM 44701T), isolated from a smear-ripened cheese.</title>
        <authorList>
            <consortium name="US DOE Joint Genome Institute (JGI-PGF)"/>
            <person name="Walter F."/>
            <person name="Albersmeier A."/>
            <person name="Kalinowski J."/>
            <person name="Ruckert C."/>
        </authorList>
    </citation>
    <scope>NUCLEOTIDE SEQUENCE</scope>
    <source>
        <strain evidence="4">KCTC 42651</strain>
    </source>
</reference>
<name>A0A918XRM8_9PROT</name>
<keyword evidence="5" id="KW-1185">Reference proteome</keyword>
<dbReference type="InterPro" id="IPR001910">
    <property type="entry name" value="Inosine/uridine_hydrolase_dom"/>
</dbReference>